<dbReference type="PANTHER" id="PTHR41394">
    <property type="entry name" value="MAGNESIUM TRANSPORTER MGTE"/>
    <property type="match status" value="1"/>
</dbReference>
<sequence>VSPPPRLSSWRARRAPGIRRPNRDDRQRAQPMGAGPLALVPSAATSTDWCAAVRSRGTGLSIVKDLHLSEHMKMLKCFSDVSNKGCDLDDALKLPVTVSGVFQGDSRGLGGPRSGAAGFVPGTVRWPRGEHTYLPMTSLRLRYRPVLWRSSSHSKSSGVYRLESERLHVRERRRAQHWHRTPSATVVLGPPAEQRGASSGPVQNERFQVPRAASTEAGDSLLKARVADREACVAAIIGPGSVPAGGVWTDATSRREAVTVPLGCTVRECKNLLWQIHRACSAVAEADASTSNGSDSGTNAPVSSCVQLSVTASMQAQNESAPGLDGLYVLDPCTSGLVGFLSLEDLLFAGDDEQKIDHFVRPCPTVLTVDEEFEAAVRRLRNAGALTAPVVDSELRLVGLITAADIIREMELEATDDILRFGGVESPLQTNDIESYFKTSTRSFVIGRSAWLVALLLLQSVSSIVLGHYSSLIERHVVLALFLTMMVGAGGNAGNQSSALVIRGLATGEINASNAGRVLWRELVVGCTIATVLAAVGFVRVSMSGGDILASVTVSASLWITVFMAVLTGTIAPLVLARLGLDPCHCASPLLSTLTDIGGVLALCLVASIILGGL</sequence>
<dbReference type="PANTHER" id="PTHR41394:SF5">
    <property type="entry name" value="SLC41A_MGTE INTEGRAL MEMBRANE DOMAIN-CONTAINING PROTEIN"/>
    <property type="match status" value="1"/>
</dbReference>
<dbReference type="Pfam" id="PF00571">
    <property type="entry name" value="CBS"/>
    <property type="match status" value="1"/>
</dbReference>
<dbReference type="InterPro" id="IPR036739">
    <property type="entry name" value="SLC41_membr_dom_sf"/>
</dbReference>
<keyword evidence="3" id="KW-0813">Transport</keyword>
<dbReference type="GO" id="GO:0008324">
    <property type="term" value="F:monoatomic cation transmembrane transporter activity"/>
    <property type="evidence" value="ECO:0007669"/>
    <property type="project" value="InterPro"/>
</dbReference>
<feature type="transmembrane region" description="Helical" evidence="10">
    <location>
        <begin position="476"/>
        <end position="494"/>
    </location>
</feature>
<evidence type="ECO:0000256" key="5">
    <source>
        <dbReference type="ARBA" id="ARBA00022842"/>
    </source>
</evidence>
<reference evidence="12 13" key="1">
    <citation type="journal article" date="2020" name="J. Phycol.">
        <title>Comparative genome analysis reveals Cyanidiococcus gen. nov., a new extremophilic red algal genus sister to Cyanidioschyzon (Cyanidioschyzonaceae, Rhodophyta).</title>
        <authorList>
            <person name="Liu S.-L."/>
            <person name="Chiang Y.-R."/>
            <person name="Yoon H.S."/>
            <person name="Fu H.-Y."/>
        </authorList>
    </citation>
    <scope>NUCLEOTIDE SEQUENCE [LARGE SCALE GENOMIC DNA]</scope>
    <source>
        <strain evidence="12 13">THAL066</strain>
    </source>
</reference>
<evidence type="ECO:0000256" key="3">
    <source>
        <dbReference type="ARBA" id="ARBA00022448"/>
    </source>
</evidence>
<dbReference type="AlphaFoldDB" id="A0A7J7ILB5"/>
<evidence type="ECO:0000256" key="9">
    <source>
        <dbReference type="SAM" id="MobiDB-lite"/>
    </source>
</evidence>
<evidence type="ECO:0000256" key="1">
    <source>
        <dbReference type="ARBA" id="ARBA00004141"/>
    </source>
</evidence>
<feature type="transmembrane region" description="Helical" evidence="10">
    <location>
        <begin position="450"/>
        <end position="470"/>
    </location>
</feature>
<evidence type="ECO:0000256" key="6">
    <source>
        <dbReference type="ARBA" id="ARBA00022989"/>
    </source>
</evidence>
<dbReference type="InterPro" id="IPR000644">
    <property type="entry name" value="CBS_dom"/>
</dbReference>
<dbReference type="OrthoDB" id="48232at2759"/>
<comment type="subcellular location">
    <subcellularLocation>
        <location evidence="1">Membrane</location>
        <topology evidence="1">Multi-pass membrane protein</topology>
    </subcellularLocation>
</comment>
<dbReference type="EMBL" id="VWRR01000005">
    <property type="protein sequence ID" value="KAF6003838.1"/>
    <property type="molecule type" value="Genomic_DNA"/>
</dbReference>
<dbReference type="InterPro" id="IPR046342">
    <property type="entry name" value="CBS_dom_sf"/>
</dbReference>
<comment type="similarity">
    <text evidence="2">Belongs to the SLC41A transporter family.</text>
</comment>
<feature type="domain" description="CBS" evidence="11">
    <location>
        <begin position="360"/>
        <end position="418"/>
    </location>
</feature>
<keyword evidence="4 10" id="KW-0812">Transmembrane</keyword>
<evidence type="ECO:0000256" key="8">
    <source>
        <dbReference type="PROSITE-ProRule" id="PRU00703"/>
    </source>
</evidence>
<keyword evidence="13" id="KW-1185">Reference proteome</keyword>
<evidence type="ECO:0000313" key="12">
    <source>
        <dbReference type="EMBL" id="KAF6003838.1"/>
    </source>
</evidence>
<feature type="non-terminal residue" evidence="12">
    <location>
        <position position="1"/>
    </location>
</feature>
<dbReference type="SUPFAM" id="SSF161093">
    <property type="entry name" value="MgtE membrane domain-like"/>
    <property type="match status" value="1"/>
</dbReference>
<evidence type="ECO:0000256" key="4">
    <source>
        <dbReference type="ARBA" id="ARBA00022692"/>
    </source>
</evidence>
<evidence type="ECO:0000256" key="2">
    <source>
        <dbReference type="ARBA" id="ARBA00009749"/>
    </source>
</evidence>
<dbReference type="Proteomes" id="UP000530660">
    <property type="component" value="Unassembled WGS sequence"/>
</dbReference>
<organism evidence="12 13">
    <name type="scientific">Cyanidiococcus yangmingshanensis</name>
    <dbReference type="NCBI Taxonomy" id="2690220"/>
    <lineage>
        <taxon>Eukaryota</taxon>
        <taxon>Rhodophyta</taxon>
        <taxon>Bangiophyceae</taxon>
        <taxon>Cyanidiales</taxon>
        <taxon>Cyanidiaceae</taxon>
        <taxon>Cyanidiococcus</taxon>
    </lineage>
</organism>
<proteinExistence type="inferred from homology"/>
<feature type="transmembrane region" description="Helical" evidence="10">
    <location>
        <begin position="523"/>
        <end position="542"/>
    </location>
</feature>
<keyword evidence="5" id="KW-0460">Magnesium</keyword>
<feature type="region of interest" description="Disordered" evidence="9">
    <location>
        <begin position="186"/>
        <end position="206"/>
    </location>
</feature>
<dbReference type="Gene3D" id="1.10.357.20">
    <property type="entry name" value="SLC41 divalent cation transporters, integral membrane domain"/>
    <property type="match status" value="1"/>
</dbReference>
<keyword evidence="6 10" id="KW-1133">Transmembrane helix</keyword>
<dbReference type="InterPro" id="IPR006667">
    <property type="entry name" value="SLC41_membr_dom"/>
</dbReference>
<evidence type="ECO:0000256" key="7">
    <source>
        <dbReference type="ARBA" id="ARBA00023136"/>
    </source>
</evidence>
<keyword evidence="8" id="KW-0129">CBS domain</keyword>
<feature type="compositionally biased region" description="Polar residues" evidence="9">
    <location>
        <begin position="196"/>
        <end position="206"/>
    </location>
</feature>
<dbReference type="GO" id="GO:0016020">
    <property type="term" value="C:membrane"/>
    <property type="evidence" value="ECO:0007669"/>
    <property type="project" value="UniProtKB-SubCell"/>
</dbReference>
<evidence type="ECO:0000313" key="13">
    <source>
        <dbReference type="Proteomes" id="UP000530660"/>
    </source>
</evidence>
<feature type="region of interest" description="Disordered" evidence="9">
    <location>
        <begin position="1"/>
        <end position="38"/>
    </location>
</feature>
<dbReference type="SUPFAM" id="SSF54631">
    <property type="entry name" value="CBS-domain pair"/>
    <property type="match status" value="1"/>
</dbReference>
<dbReference type="Gene3D" id="3.10.580.10">
    <property type="entry name" value="CBS-domain"/>
    <property type="match status" value="1"/>
</dbReference>
<keyword evidence="7 10" id="KW-0472">Membrane</keyword>
<feature type="transmembrane region" description="Helical" evidence="10">
    <location>
        <begin position="589"/>
        <end position="611"/>
    </location>
</feature>
<feature type="transmembrane region" description="Helical" evidence="10">
    <location>
        <begin position="548"/>
        <end position="577"/>
    </location>
</feature>
<protein>
    <recommendedName>
        <fullName evidence="11">CBS domain-containing protein</fullName>
    </recommendedName>
</protein>
<gene>
    <name evidence="12" type="ORF">F1559_002364</name>
</gene>
<accession>A0A7J7ILB5</accession>
<comment type="caution">
    <text evidence="12">The sequence shown here is derived from an EMBL/GenBank/DDBJ whole genome shotgun (WGS) entry which is preliminary data.</text>
</comment>
<name>A0A7J7ILB5_9RHOD</name>
<dbReference type="Pfam" id="PF01769">
    <property type="entry name" value="MgtE"/>
    <property type="match status" value="1"/>
</dbReference>
<evidence type="ECO:0000259" key="11">
    <source>
        <dbReference type="PROSITE" id="PS51371"/>
    </source>
</evidence>
<evidence type="ECO:0000256" key="10">
    <source>
        <dbReference type="SAM" id="Phobius"/>
    </source>
</evidence>
<dbReference type="PROSITE" id="PS51371">
    <property type="entry name" value="CBS"/>
    <property type="match status" value="1"/>
</dbReference>